<dbReference type="FunFam" id="3.40.50.300:FF:001447">
    <property type="entry name" value="Ras-related protein Rab-1B"/>
    <property type="match status" value="1"/>
</dbReference>
<organism evidence="2">
    <name type="scientific">marine sediment metagenome</name>
    <dbReference type="NCBI Taxonomy" id="412755"/>
    <lineage>
        <taxon>unclassified sequences</taxon>
        <taxon>metagenomes</taxon>
        <taxon>ecological metagenomes</taxon>
    </lineage>
</organism>
<evidence type="ECO:0000256" key="1">
    <source>
        <dbReference type="ARBA" id="ARBA00022741"/>
    </source>
</evidence>
<protein>
    <submittedName>
        <fullName evidence="2">Uncharacterized protein</fullName>
    </submittedName>
</protein>
<reference evidence="2" key="1">
    <citation type="journal article" date="2015" name="Nature">
        <title>Complex archaea that bridge the gap between prokaryotes and eukaryotes.</title>
        <authorList>
            <person name="Spang A."/>
            <person name="Saw J.H."/>
            <person name="Jorgensen S.L."/>
            <person name="Zaremba-Niedzwiedzka K."/>
            <person name="Martijn J."/>
            <person name="Lind A.E."/>
            <person name="van Eijk R."/>
            <person name="Schleper C."/>
            <person name="Guy L."/>
            <person name="Ettema T.J."/>
        </authorList>
    </citation>
    <scope>NUCLEOTIDE SEQUENCE</scope>
</reference>
<dbReference type="InterPro" id="IPR001806">
    <property type="entry name" value="Small_GTPase"/>
</dbReference>
<dbReference type="AlphaFoldDB" id="A0A0F9P1P1"/>
<dbReference type="InterPro" id="IPR027417">
    <property type="entry name" value="P-loop_NTPase"/>
</dbReference>
<dbReference type="GO" id="GO:0005525">
    <property type="term" value="F:GTP binding"/>
    <property type="evidence" value="ECO:0007669"/>
    <property type="project" value="InterPro"/>
</dbReference>
<dbReference type="SMART" id="SM00173">
    <property type="entry name" value="RAS"/>
    <property type="match status" value="1"/>
</dbReference>
<dbReference type="SMART" id="SM00175">
    <property type="entry name" value="RAB"/>
    <property type="match status" value="1"/>
</dbReference>
<proteinExistence type="predicted"/>
<keyword evidence="1" id="KW-0547">Nucleotide-binding</keyword>
<accession>A0A0F9P1P1</accession>
<dbReference type="PRINTS" id="PR00449">
    <property type="entry name" value="RASTRNSFRMNG"/>
</dbReference>
<sequence>MSLSSTLEELLSNLLYEARDLSAALILDLDGLVIAKQSVKGFDEELIGAIMTILEQTITKIRRYAETSFGSGTFDTNEFQLFYVELRKVTPAIFVLIADSYANIDQYIPYTYIVAEKISLILNNRSTSLGLPKLDENGELVLMPTNISNSNGKVKAIVIIGSEEVGKSTLVDTFCNIDLATSYKPTIGISIKEKSLQISKNYSISLILFDLGGLKSFVKVRKFYYKFAHAILLLFDYAKPETFNHVTKWIEEVQHFIGDQTIPIILIGNKIDISEDRVDLKKQAQQLAEQHNFSFFETSAFTGEGIDELFTFFISNLF</sequence>
<comment type="caution">
    <text evidence="2">The sequence shown here is derived from an EMBL/GenBank/DDBJ whole genome shotgun (WGS) entry which is preliminary data.</text>
</comment>
<dbReference type="Gene3D" id="3.40.50.300">
    <property type="entry name" value="P-loop containing nucleotide triphosphate hydrolases"/>
    <property type="match status" value="1"/>
</dbReference>
<dbReference type="SMART" id="SM00174">
    <property type="entry name" value="RHO"/>
    <property type="match status" value="1"/>
</dbReference>
<dbReference type="SUPFAM" id="SSF103196">
    <property type="entry name" value="Roadblock/LC7 domain"/>
    <property type="match status" value="1"/>
</dbReference>
<evidence type="ECO:0000313" key="2">
    <source>
        <dbReference type="EMBL" id="KKN25745.1"/>
    </source>
</evidence>
<dbReference type="GO" id="GO:0003924">
    <property type="term" value="F:GTPase activity"/>
    <property type="evidence" value="ECO:0007669"/>
    <property type="project" value="InterPro"/>
</dbReference>
<dbReference type="EMBL" id="LAZR01002777">
    <property type="protein sequence ID" value="KKN25745.1"/>
    <property type="molecule type" value="Genomic_DNA"/>
</dbReference>
<name>A0A0F9P1P1_9ZZZZ</name>
<dbReference type="PROSITE" id="PS51419">
    <property type="entry name" value="RAB"/>
    <property type="match status" value="1"/>
</dbReference>
<dbReference type="SUPFAM" id="SSF52540">
    <property type="entry name" value="P-loop containing nucleoside triphosphate hydrolases"/>
    <property type="match status" value="1"/>
</dbReference>
<dbReference type="NCBIfam" id="TIGR00231">
    <property type="entry name" value="small_GTP"/>
    <property type="match status" value="1"/>
</dbReference>
<dbReference type="Gene3D" id="3.30.450.30">
    <property type="entry name" value="Dynein light chain 2a, cytoplasmic"/>
    <property type="match status" value="1"/>
</dbReference>
<dbReference type="CDD" id="cd00154">
    <property type="entry name" value="Rab"/>
    <property type="match status" value="1"/>
</dbReference>
<dbReference type="PROSITE" id="PS51421">
    <property type="entry name" value="RAS"/>
    <property type="match status" value="1"/>
</dbReference>
<gene>
    <name evidence="2" type="ORF">LCGC14_0881700</name>
</gene>
<dbReference type="Pfam" id="PF00071">
    <property type="entry name" value="Ras"/>
    <property type="match status" value="1"/>
</dbReference>
<dbReference type="PANTHER" id="PTHR47978">
    <property type="match status" value="1"/>
</dbReference>
<dbReference type="InterPro" id="IPR005225">
    <property type="entry name" value="Small_GTP-bd"/>
</dbReference>
<dbReference type="PROSITE" id="PS51420">
    <property type="entry name" value="RHO"/>
    <property type="match status" value="1"/>
</dbReference>